<evidence type="ECO:0000259" key="4">
    <source>
        <dbReference type="PROSITE" id="PS50943"/>
    </source>
</evidence>
<dbReference type="InterPro" id="IPR014710">
    <property type="entry name" value="RmlC-like_jellyroll"/>
</dbReference>
<accession>A0A1L4CYI3</accession>
<dbReference type="RefSeq" id="WP_148696725.1">
    <property type="nucleotide sequence ID" value="NZ_CP017834.1"/>
</dbReference>
<dbReference type="PANTHER" id="PTHR46797">
    <property type="entry name" value="HTH-TYPE TRANSCRIPTIONAL REGULATOR"/>
    <property type="match status" value="1"/>
</dbReference>
<dbReference type="InterPro" id="IPR011051">
    <property type="entry name" value="RmlC_Cupin_sf"/>
</dbReference>
<name>A0A1L4CYI3_9BACT</name>
<dbReference type="SUPFAM" id="SSF51182">
    <property type="entry name" value="RmlC-like cupins"/>
    <property type="match status" value="1"/>
</dbReference>
<dbReference type="SUPFAM" id="SSF47413">
    <property type="entry name" value="lambda repressor-like DNA-binding domains"/>
    <property type="match status" value="1"/>
</dbReference>
<dbReference type="OrthoDB" id="9814751at2"/>
<evidence type="ECO:0000256" key="3">
    <source>
        <dbReference type="ARBA" id="ARBA00023163"/>
    </source>
</evidence>
<dbReference type="PANTHER" id="PTHR46797:SF23">
    <property type="entry name" value="HTH-TYPE TRANSCRIPTIONAL REGULATOR SUTR"/>
    <property type="match status" value="1"/>
</dbReference>
<evidence type="ECO:0000313" key="6">
    <source>
        <dbReference type="Proteomes" id="UP000184731"/>
    </source>
</evidence>
<dbReference type="KEGG" id="saqi:AXG55_03410"/>
<reference evidence="5 6" key="1">
    <citation type="submission" date="2016-10" db="EMBL/GenBank/DDBJ databases">
        <title>Silvanigrella aquatica sp. nov., isolated from a freshwater lake located in the Black Forest, Germany, description of Silvanigrellaceae fam. nov., Silvanigrellales ord. nov., reclassification of the order Bdellovibrionales in the class Oligoflexia, reclassification of the families Bacteriovoracaceae and Halobacteriovoraceae in the new order Bacteriovoracales ord. nov., and reclassification of the family Pseudobacteriovoracaceae in the order Oligoflexiales.</title>
        <authorList>
            <person name="Hahn M.W."/>
            <person name="Schmidt J."/>
            <person name="Koll U."/>
            <person name="Rohde M."/>
            <person name="Verbag S."/>
            <person name="Pitt A."/>
            <person name="Nakai R."/>
            <person name="Naganuma T."/>
            <person name="Lang E."/>
        </authorList>
    </citation>
    <scope>NUCLEOTIDE SEQUENCE [LARGE SCALE GENOMIC DNA]</scope>
    <source>
        <strain evidence="5 6">MWH-Nonnen-W8red</strain>
    </source>
</reference>
<keyword evidence="3" id="KW-0804">Transcription</keyword>
<evidence type="ECO:0000313" key="5">
    <source>
        <dbReference type="EMBL" id="APJ03012.1"/>
    </source>
</evidence>
<dbReference type="GO" id="GO:0003700">
    <property type="term" value="F:DNA-binding transcription factor activity"/>
    <property type="evidence" value="ECO:0007669"/>
    <property type="project" value="TreeGrafter"/>
</dbReference>
<dbReference type="InterPro" id="IPR050807">
    <property type="entry name" value="TransReg_Diox_bact_type"/>
</dbReference>
<dbReference type="CDD" id="cd00093">
    <property type="entry name" value="HTH_XRE"/>
    <property type="match status" value="1"/>
</dbReference>
<dbReference type="InterPro" id="IPR001387">
    <property type="entry name" value="Cro/C1-type_HTH"/>
</dbReference>
<gene>
    <name evidence="5" type="ORF">AXG55_03410</name>
</gene>
<dbReference type="Gene3D" id="1.10.260.40">
    <property type="entry name" value="lambda repressor-like DNA-binding domains"/>
    <property type="match status" value="1"/>
</dbReference>
<dbReference type="PROSITE" id="PS50943">
    <property type="entry name" value="HTH_CROC1"/>
    <property type="match status" value="1"/>
</dbReference>
<keyword evidence="6" id="KW-1185">Reference proteome</keyword>
<protein>
    <recommendedName>
        <fullName evidence="4">HTH cro/C1-type domain-containing protein</fullName>
    </recommendedName>
</protein>
<dbReference type="SMART" id="SM00530">
    <property type="entry name" value="HTH_XRE"/>
    <property type="match status" value="1"/>
</dbReference>
<evidence type="ECO:0000256" key="2">
    <source>
        <dbReference type="ARBA" id="ARBA00023125"/>
    </source>
</evidence>
<dbReference type="Proteomes" id="UP000184731">
    <property type="component" value="Chromosome"/>
</dbReference>
<dbReference type="GO" id="GO:0003677">
    <property type="term" value="F:DNA binding"/>
    <property type="evidence" value="ECO:0007669"/>
    <property type="project" value="UniProtKB-KW"/>
</dbReference>
<dbReference type="STRING" id="1915309.AXG55_03410"/>
<evidence type="ECO:0000256" key="1">
    <source>
        <dbReference type="ARBA" id="ARBA00023015"/>
    </source>
</evidence>
<dbReference type="InterPro" id="IPR010982">
    <property type="entry name" value="Lambda_DNA-bd_dom_sf"/>
</dbReference>
<keyword evidence="2" id="KW-0238">DNA-binding</keyword>
<sequence>MIKETASDKPESFGQYIAIHMKAFRRESGLSQEQLSERSGIPRSTIASLERGEGNPTLQVLVGISQGLGVEMAALLKKPVPTAVLHKNKDAARVPKQLIEGNEKIAKFIEVLQLTPETSRYLILQEYTLQEGERFPGAPHTPGTEEYFFCMKGSFEIMVESELFTVEEGDLLCFDGHQRHAYACRAGYPSSKGLSIVVQVPKF</sequence>
<proteinExistence type="predicted"/>
<feature type="domain" description="HTH cro/C1-type" evidence="4">
    <location>
        <begin position="21"/>
        <end position="75"/>
    </location>
</feature>
<dbReference type="Gene3D" id="2.60.120.10">
    <property type="entry name" value="Jelly Rolls"/>
    <property type="match status" value="1"/>
</dbReference>
<dbReference type="InterPro" id="IPR013096">
    <property type="entry name" value="Cupin_2"/>
</dbReference>
<keyword evidence="1" id="KW-0805">Transcription regulation</keyword>
<dbReference type="EMBL" id="CP017834">
    <property type="protein sequence ID" value="APJ03012.1"/>
    <property type="molecule type" value="Genomic_DNA"/>
</dbReference>
<organism evidence="5 6">
    <name type="scientific">Silvanigrella aquatica</name>
    <dbReference type="NCBI Taxonomy" id="1915309"/>
    <lineage>
        <taxon>Bacteria</taxon>
        <taxon>Pseudomonadati</taxon>
        <taxon>Bdellovibrionota</taxon>
        <taxon>Oligoflexia</taxon>
        <taxon>Silvanigrellales</taxon>
        <taxon>Silvanigrellaceae</taxon>
        <taxon>Silvanigrella</taxon>
    </lineage>
</organism>
<dbReference type="GO" id="GO:0005829">
    <property type="term" value="C:cytosol"/>
    <property type="evidence" value="ECO:0007669"/>
    <property type="project" value="TreeGrafter"/>
</dbReference>
<dbReference type="AlphaFoldDB" id="A0A1L4CYI3"/>
<dbReference type="Pfam" id="PF01381">
    <property type="entry name" value="HTH_3"/>
    <property type="match status" value="1"/>
</dbReference>
<dbReference type="Pfam" id="PF07883">
    <property type="entry name" value="Cupin_2"/>
    <property type="match status" value="1"/>
</dbReference>
<dbReference type="CDD" id="cd02209">
    <property type="entry name" value="cupin_XRE_C"/>
    <property type="match status" value="1"/>
</dbReference>